<feature type="region of interest" description="Disordered" evidence="1">
    <location>
        <begin position="295"/>
        <end position="314"/>
    </location>
</feature>
<dbReference type="EMBL" id="SDIL01000073">
    <property type="protein sequence ID" value="RXK37251.1"/>
    <property type="molecule type" value="Genomic_DNA"/>
</dbReference>
<evidence type="ECO:0000313" key="2">
    <source>
        <dbReference type="EMBL" id="RXK37251.1"/>
    </source>
</evidence>
<comment type="caution">
    <text evidence="2">The sequence shown here is derived from an EMBL/GenBank/DDBJ whole genome shotgun (WGS) entry which is preliminary data.</text>
</comment>
<organism evidence="2 3">
    <name type="scientific">Tremella mesenterica</name>
    <name type="common">Jelly fungus</name>
    <dbReference type="NCBI Taxonomy" id="5217"/>
    <lineage>
        <taxon>Eukaryota</taxon>
        <taxon>Fungi</taxon>
        <taxon>Dikarya</taxon>
        <taxon>Basidiomycota</taxon>
        <taxon>Agaricomycotina</taxon>
        <taxon>Tremellomycetes</taxon>
        <taxon>Tremellales</taxon>
        <taxon>Tremellaceae</taxon>
        <taxon>Tremella</taxon>
    </lineage>
</organism>
<evidence type="ECO:0000313" key="3">
    <source>
        <dbReference type="Proteomes" id="UP000289152"/>
    </source>
</evidence>
<evidence type="ECO:0000256" key="1">
    <source>
        <dbReference type="SAM" id="MobiDB-lite"/>
    </source>
</evidence>
<gene>
    <name evidence="2" type="ORF">M231_05472</name>
</gene>
<dbReference type="Proteomes" id="UP000289152">
    <property type="component" value="Unassembled WGS sequence"/>
</dbReference>
<keyword evidence="3" id="KW-1185">Reference proteome</keyword>
<dbReference type="VEuPathDB" id="FungiDB:TREMEDRAFT_64349"/>
<feature type="compositionally biased region" description="Basic and acidic residues" evidence="1">
    <location>
        <begin position="302"/>
        <end position="311"/>
    </location>
</feature>
<accession>A0A4Q1BHZ1</accession>
<name>A0A4Q1BHZ1_TREME</name>
<protein>
    <submittedName>
        <fullName evidence="2">Uncharacterized protein</fullName>
    </submittedName>
</protein>
<sequence length="391" mass="44764">MPGIITKPHLDMVRAYDTNGLLTPISPNVGSGFPHHGKNISSVLEEMDWTPTSTKTFEKVSQDVPMTPISPLIQKSNFPQPFTSIENKSFPSIDTIPTEPDLISEPFSELDKLKRTYDSKDIFTTLEDLTNIRTLIISSHPTTLCSTLTYLPNVLNLDTLHFVLPPGGTFIFTHNHLCPLGLSCIFRHLTAKRIIYHNSVIHSSACHLDHRDFPLGCEKLLYMLDTRYHQPGSLLLKMLRRWSKNLGEGKEVEFVIRPWLENGHGRSHGFKLKAITLGEYIKGYQFRVKEGNWDHEEEDEMERGGREREGKGLGNENWLGRTGVKKQEMGLISMEDLEMLVLNDMVGGEGWKRGGVIDNWKEDKWTSSETWDQVRVLSWELRRYLSTDEEE</sequence>
<proteinExistence type="predicted"/>
<dbReference type="AlphaFoldDB" id="A0A4Q1BHZ1"/>
<reference evidence="2 3" key="1">
    <citation type="submission" date="2016-06" db="EMBL/GenBank/DDBJ databases">
        <title>Evolution of pathogenesis and genome organization in the Tremellales.</title>
        <authorList>
            <person name="Cuomo C."/>
            <person name="Litvintseva A."/>
            <person name="Heitman J."/>
            <person name="Chen Y."/>
            <person name="Sun S."/>
            <person name="Springer D."/>
            <person name="Dromer F."/>
            <person name="Young S."/>
            <person name="Zeng Q."/>
            <person name="Chapman S."/>
            <person name="Gujja S."/>
            <person name="Saif S."/>
            <person name="Birren B."/>
        </authorList>
    </citation>
    <scope>NUCLEOTIDE SEQUENCE [LARGE SCALE GENOMIC DNA]</scope>
    <source>
        <strain evidence="2 3">ATCC 28783</strain>
    </source>
</reference>
<dbReference type="InParanoid" id="A0A4Q1BHZ1"/>